<evidence type="ECO:0000313" key="2">
    <source>
        <dbReference type="EMBL" id="PVH99324.1"/>
    </source>
</evidence>
<name>A0A2V1DQ56_9PLEO</name>
<dbReference type="PANTHER" id="PTHR33594:SF1">
    <property type="entry name" value="HD_PDEASE DOMAIN-CONTAINING PROTEIN"/>
    <property type="match status" value="1"/>
</dbReference>
<dbReference type="PANTHER" id="PTHR33594">
    <property type="entry name" value="SUPERFAMILY HYDROLASE, PUTATIVE (AFU_ORTHOLOGUE AFUA_1G03035)-RELATED"/>
    <property type="match status" value="1"/>
</dbReference>
<dbReference type="Gene3D" id="1.20.58.1910">
    <property type="match status" value="1"/>
</dbReference>
<feature type="domain" description="HD/PDEase" evidence="1">
    <location>
        <begin position="20"/>
        <end position="153"/>
    </location>
</feature>
<feature type="non-terminal residue" evidence="2">
    <location>
        <position position="212"/>
    </location>
</feature>
<gene>
    <name evidence="2" type="ORF">DM02DRAFT_502145</name>
</gene>
<proteinExistence type="predicted"/>
<dbReference type="InterPro" id="IPR003607">
    <property type="entry name" value="HD/PDEase_dom"/>
</dbReference>
<protein>
    <recommendedName>
        <fullName evidence="1">HD/PDEase domain-containing protein</fullName>
    </recommendedName>
</protein>
<feature type="non-terminal residue" evidence="2">
    <location>
        <position position="1"/>
    </location>
</feature>
<sequence length="212" mass="24590">QMFVAVNEAVREYMYQPRYDPSHDYEHIQRVVNNAHQLYIAEKKRNSRLITPGFDIVAMYLGAMCHDIGKSKYLEAGKTQEQVVEELIMQCGATSELARKVALIPVNVSFTPQYTSDEPSRIFDFIKAHPEHAFVQDADRLDGLGAIGQGLSFVFGGANARRRQQTAHVGVILHWERFQDYLPLMKTTVGREEAERRWQEMHRYRTEWNRES</sequence>
<dbReference type="AlphaFoldDB" id="A0A2V1DQ56"/>
<dbReference type="EMBL" id="KZ805394">
    <property type="protein sequence ID" value="PVH99324.1"/>
    <property type="molecule type" value="Genomic_DNA"/>
</dbReference>
<dbReference type="Proteomes" id="UP000244855">
    <property type="component" value="Unassembled WGS sequence"/>
</dbReference>
<dbReference type="STRING" id="97972.A0A2V1DQ56"/>
<dbReference type="SUPFAM" id="SSF109604">
    <property type="entry name" value="HD-domain/PDEase-like"/>
    <property type="match status" value="1"/>
</dbReference>
<dbReference type="OrthoDB" id="16547at2759"/>
<dbReference type="CDD" id="cd00077">
    <property type="entry name" value="HDc"/>
    <property type="match status" value="1"/>
</dbReference>
<accession>A0A2V1DQ56</accession>
<dbReference type="SMART" id="SM00471">
    <property type="entry name" value="HDc"/>
    <property type="match status" value="1"/>
</dbReference>
<keyword evidence="3" id="KW-1185">Reference proteome</keyword>
<evidence type="ECO:0000259" key="1">
    <source>
        <dbReference type="SMART" id="SM00471"/>
    </source>
</evidence>
<reference evidence="2 3" key="1">
    <citation type="journal article" date="2018" name="Sci. Rep.">
        <title>Comparative genomics provides insights into the lifestyle and reveals functional heterogeneity of dark septate endophytic fungi.</title>
        <authorList>
            <person name="Knapp D.G."/>
            <person name="Nemeth J.B."/>
            <person name="Barry K."/>
            <person name="Hainaut M."/>
            <person name="Henrissat B."/>
            <person name="Johnson J."/>
            <person name="Kuo A."/>
            <person name="Lim J.H.P."/>
            <person name="Lipzen A."/>
            <person name="Nolan M."/>
            <person name="Ohm R.A."/>
            <person name="Tamas L."/>
            <person name="Grigoriev I.V."/>
            <person name="Spatafora J.W."/>
            <person name="Nagy L.G."/>
            <person name="Kovacs G.M."/>
        </authorList>
    </citation>
    <scope>NUCLEOTIDE SEQUENCE [LARGE SCALE GENOMIC DNA]</scope>
    <source>
        <strain evidence="2 3">DSE2036</strain>
    </source>
</reference>
<evidence type="ECO:0000313" key="3">
    <source>
        <dbReference type="Proteomes" id="UP000244855"/>
    </source>
</evidence>
<organism evidence="2 3">
    <name type="scientific">Periconia macrospinosa</name>
    <dbReference type="NCBI Taxonomy" id="97972"/>
    <lineage>
        <taxon>Eukaryota</taxon>
        <taxon>Fungi</taxon>
        <taxon>Dikarya</taxon>
        <taxon>Ascomycota</taxon>
        <taxon>Pezizomycotina</taxon>
        <taxon>Dothideomycetes</taxon>
        <taxon>Pleosporomycetidae</taxon>
        <taxon>Pleosporales</taxon>
        <taxon>Massarineae</taxon>
        <taxon>Periconiaceae</taxon>
        <taxon>Periconia</taxon>
    </lineage>
</organism>
<dbReference type="Gene3D" id="1.10.472.50">
    <property type="entry name" value="HD-domain/PDEase-like"/>
    <property type="match status" value="1"/>
</dbReference>